<accession>U5D1V4</accession>
<evidence type="ECO:0000313" key="2">
    <source>
        <dbReference type="EMBL" id="ERN15382.1"/>
    </source>
</evidence>
<sequence>MGNMLPLINVNAIPREQLKIRVIDRQRYHYQRQRCYYQFRTTILMHLLLWRMRALALPTPPLIIGPWYLMETLLTFFLALRPLIWALAPATPGLIIHFQ</sequence>
<evidence type="ECO:0000313" key="3">
    <source>
        <dbReference type="Proteomes" id="UP000017836"/>
    </source>
</evidence>
<dbReference type="HOGENOM" id="CLU_2323547_0_0_1"/>
<protein>
    <submittedName>
        <fullName evidence="2">Uncharacterized protein</fullName>
    </submittedName>
</protein>
<keyword evidence="1" id="KW-1133">Transmembrane helix</keyword>
<name>U5D1V4_AMBTC</name>
<keyword evidence="3" id="KW-1185">Reference proteome</keyword>
<reference evidence="3" key="1">
    <citation type="journal article" date="2013" name="Science">
        <title>The Amborella genome and the evolution of flowering plants.</title>
        <authorList>
            <consortium name="Amborella Genome Project"/>
        </authorList>
    </citation>
    <scope>NUCLEOTIDE SEQUENCE [LARGE SCALE GENOMIC DNA]</scope>
</reference>
<gene>
    <name evidence="2" type="ORF">AMTR_s00036p00185780</name>
</gene>
<proteinExistence type="predicted"/>
<organism evidence="2 3">
    <name type="scientific">Amborella trichopoda</name>
    <dbReference type="NCBI Taxonomy" id="13333"/>
    <lineage>
        <taxon>Eukaryota</taxon>
        <taxon>Viridiplantae</taxon>
        <taxon>Streptophyta</taxon>
        <taxon>Embryophyta</taxon>
        <taxon>Tracheophyta</taxon>
        <taxon>Spermatophyta</taxon>
        <taxon>Magnoliopsida</taxon>
        <taxon>Amborellales</taxon>
        <taxon>Amborellaceae</taxon>
        <taxon>Amborella</taxon>
    </lineage>
</organism>
<evidence type="ECO:0000256" key="1">
    <source>
        <dbReference type="SAM" id="Phobius"/>
    </source>
</evidence>
<dbReference type="AlphaFoldDB" id="U5D1V4"/>
<keyword evidence="1" id="KW-0812">Transmembrane</keyword>
<dbReference type="EMBL" id="KI392503">
    <property type="protein sequence ID" value="ERN15382.1"/>
    <property type="molecule type" value="Genomic_DNA"/>
</dbReference>
<dbReference type="Proteomes" id="UP000017836">
    <property type="component" value="Unassembled WGS sequence"/>
</dbReference>
<dbReference type="Gramene" id="ERN15382">
    <property type="protein sequence ID" value="ERN15382"/>
    <property type="gene ID" value="AMTR_s00036p00185780"/>
</dbReference>
<keyword evidence="1" id="KW-0472">Membrane</keyword>
<feature type="transmembrane region" description="Helical" evidence="1">
    <location>
        <begin position="73"/>
        <end position="96"/>
    </location>
</feature>